<protein>
    <submittedName>
        <fullName evidence="1">Uncharacterized protein</fullName>
    </submittedName>
</protein>
<reference evidence="1" key="1">
    <citation type="submission" date="2014-09" db="EMBL/GenBank/DDBJ databases">
        <authorList>
            <person name="Magalhaes I.L.F."/>
            <person name="Oliveira U."/>
            <person name="Santos F.R."/>
            <person name="Vidigal T.H.D.A."/>
            <person name="Brescovit A.D."/>
            <person name="Santos A.J."/>
        </authorList>
    </citation>
    <scope>NUCLEOTIDE SEQUENCE</scope>
    <source>
        <tissue evidence="1">Shoot tissue taken approximately 20 cm above the soil surface</tissue>
    </source>
</reference>
<organism evidence="1">
    <name type="scientific">Arundo donax</name>
    <name type="common">Giant reed</name>
    <name type="synonym">Donax arundinaceus</name>
    <dbReference type="NCBI Taxonomy" id="35708"/>
    <lineage>
        <taxon>Eukaryota</taxon>
        <taxon>Viridiplantae</taxon>
        <taxon>Streptophyta</taxon>
        <taxon>Embryophyta</taxon>
        <taxon>Tracheophyta</taxon>
        <taxon>Spermatophyta</taxon>
        <taxon>Magnoliopsida</taxon>
        <taxon>Liliopsida</taxon>
        <taxon>Poales</taxon>
        <taxon>Poaceae</taxon>
        <taxon>PACMAD clade</taxon>
        <taxon>Arundinoideae</taxon>
        <taxon>Arundineae</taxon>
        <taxon>Arundo</taxon>
    </lineage>
</organism>
<dbReference type="AlphaFoldDB" id="A0A0A9CCS6"/>
<reference evidence="1" key="2">
    <citation type="journal article" date="2015" name="Data Brief">
        <title>Shoot transcriptome of the giant reed, Arundo donax.</title>
        <authorList>
            <person name="Barrero R.A."/>
            <person name="Guerrero F.D."/>
            <person name="Moolhuijzen P."/>
            <person name="Goolsby J.A."/>
            <person name="Tidwell J."/>
            <person name="Bellgard S.E."/>
            <person name="Bellgard M.I."/>
        </authorList>
    </citation>
    <scope>NUCLEOTIDE SEQUENCE</scope>
    <source>
        <tissue evidence="1">Shoot tissue taken approximately 20 cm above the soil surface</tissue>
    </source>
</reference>
<name>A0A0A9CCS6_ARUDO</name>
<dbReference type="EMBL" id="GBRH01225642">
    <property type="protein sequence ID" value="JAD72253.1"/>
    <property type="molecule type" value="Transcribed_RNA"/>
</dbReference>
<proteinExistence type="predicted"/>
<accession>A0A0A9CCS6</accession>
<evidence type="ECO:0000313" key="1">
    <source>
        <dbReference type="EMBL" id="JAD72253.1"/>
    </source>
</evidence>
<sequence>MIMVSCIQVTRRYNCYIQCSIEPEP</sequence>